<reference evidence="3 5" key="2">
    <citation type="submission" date="2017-06" db="EMBL/GenBank/DDBJ databases">
        <authorList>
            <consortium name="Pathogen Informatics"/>
        </authorList>
    </citation>
    <scope>NUCLEOTIDE SEQUENCE [LARGE SCALE GENOMIC DNA]</scope>
    <source>
        <strain evidence="3 5">NCTC12947</strain>
    </source>
</reference>
<dbReference type="Proteomes" id="UP000215539">
    <property type="component" value="Chromosome 1"/>
</dbReference>
<feature type="transmembrane region" description="Helical" evidence="1">
    <location>
        <begin position="95"/>
        <end position="114"/>
    </location>
</feature>
<dbReference type="Proteomes" id="UP000065822">
    <property type="component" value="Chromosome"/>
</dbReference>
<dbReference type="AlphaFoldDB" id="A0AAX2GZF9"/>
<evidence type="ECO:0000256" key="1">
    <source>
        <dbReference type="SAM" id="Phobius"/>
    </source>
</evidence>
<feature type="transmembrane region" description="Helical" evidence="1">
    <location>
        <begin position="12"/>
        <end position="32"/>
    </location>
</feature>
<protein>
    <recommendedName>
        <fullName evidence="6">DUF4271 domain-containing protein</fullName>
    </recommendedName>
</protein>
<keyword evidence="4" id="KW-1185">Reference proteome</keyword>
<dbReference type="InterPro" id="IPR025367">
    <property type="entry name" value="DUF4271"/>
</dbReference>
<evidence type="ECO:0000313" key="2">
    <source>
        <dbReference type="EMBL" id="AMD84069.1"/>
    </source>
</evidence>
<proteinExistence type="predicted"/>
<keyword evidence="1" id="KW-0472">Membrane</keyword>
<evidence type="ECO:0000313" key="5">
    <source>
        <dbReference type="Proteomes" id="UP000215539"/>
    </source>
</evidence>
<accession>A0AAX2GZF9</accession>
<gene>
    <name evidence="2" type="ORF">AXF12_00040</name>
    <name evidence="3" type="ORF">SAMEA44541418_01767</name>
</gene>
<dbReference type="Pfam" id="PF14093">
    <property type="entry name" value="DUF4271"/>
    <property type="match status" value="1"/>
</dbReference>
<evidence type="ECO:0008006" key="6">
    <source>
        <dbReference type="Google" id="ProtNLM"/>
    </source>
</evidence>
<sequence>METLALHKSYISWIFPAFLLIFGLIAFLRVFYPNHFFDYKKLLYNSKYIIIYQKKERKLHLFSVVLYLLQCLSLALFAYVCLKALRITALDHQRYLYLELVIIAFVVLTLKLLLQRWISSLFDLKEFTHGYTFTRLAYSNYAAILVAVLLFLGVYTPVFGKIFLGTLLCILLTINIISWVKIIKTNLKEIKPYSLYFILYFCTLEIAPYIFLIYSVRYLAESHTMLQFSL</sequence>
<dbReference type="EMBL" id="LT906449">
    <property type="protein sequence ID" value="SNV13679.1"/>
    <property type="molecule type" value="Genomic_DNA"/>
</dbReference>
<organism evidence="3 5">
    <name type="scientific">Capnocytophaga haemolytica</name>
    <dbReference type="NCBI Taxonomy" id="45243"/>
    <lineage>
        <taxon>Bacteria</taxon>
        <taxon>Pseudomonadati</taxon>
        <taxon>Bacteroidota</taxon>
        <taxon>Flavobacteriia</taxon>
        <taxon>Flavobacteriales</taxon>
        <taxon>Flavobacteriaceae</taxon>
        <taxon>Capnocytophaga</taxon>
    </lineage>
</organism>
<keyword evidence="1" id="KW-0812">Transmembrane</keyword>
<dbReference type="KEGG" id="chg:AXF12_00040"/>
<dbReference type="EMBL" id="CP014227">
    <property type="protein sequence ID" value="AMD84069.1"/>
    <property type="molecule type" value="Genomic_DNA"/>
</dbReference>
<feature type="transmembrane region" description="Helical" evidence="1">
    <location>
        <begin position="162"/>
        <end position="183"/>
    </location>
</feature>
<evidence type="ECO:0000313" key="4">
    <source>
        <dbReference type="Proteomes" id="UP000065822"/>
    </source>
</evidence>
<feature type="transmembrane region" description="Helical" evidence="1">
    <location>
        <begin position="135"/>
        <end position="156"/>
    </location>
</feature>
<reference evidence="2 4" key="1">
    <citation type="submission" date="2016-02" db="EMBL/GenBank/DDBJ databases">
        <authorList>
            <person name="Holder M.E."/>
            <person name="Ajami N.J."/>
            <person name="Petrosino J.F."/>
        </authorList>
    </citation>
    <scope>NUCLEOTIDE SEQUENCE [LARGE SCALE GENOMIC DNA]</scope>
    <source>
        <strain evidence="2 4">CCUG 32990</strain>
    </source>
</reference>
<evidence type="ECO:0000313" key="3">
    <source>
        <dbReference type="EMBL" id="SNV13679.1"/>
    </source>
</evidence>
<name>A0AAX2GZF9_9FLAO</name>
<dbReference type="RefSeq" id="WP_066427466.1">
    <property type="nucleotide sequence ID" value="NZ_CP014227.1"/>
</dbReference>
<feature type="transmembrane region" description="Helical" evidence="1">
    <location>
        <begin position="195"/>
        <end position="220"/>
    </location>
</feature>
<feature type="transmembrane region" description="Helical" evidence="1">
    <location>
        <begin position="59"/>
        <end position="80"/>
    </location>
</feature>
<keyword evidence="1" id="KW-1133">Transmembrane helix</keyword>